<dbReference type="EMBL" id="BDCX01000006">
    <property type="protein sequence ID" value="GAT67084.1"/>
    <property type="molecule type" value="Genomic_DNA"/>
</dbReference>
<reference evidence="2" key="2">
    <citation type="submission" date="2016-04" db="EMBL/GenBank/DDBJ databases">
        <title>Planomonospora sphaerica JCM9374 whole genome shotgun sequence.</title>
        <authorList>
            <person name="Suzuki T."/>
            <person name="Dohra H."/>
            <person name="Kodani S."/>
        </authorList>
    </citation>
    <scope>NUCLEOTIDE SEQUENCE [LARGE SCALE GENOMIC DNA]</scope>
    <source>
        <strain evidence="2">JCM 9374</strain>
    </source>
</reference>
<dbReference type="AlphaFoldDB" id="A0A161LHD6"/>
<sequence length="34" mass="3742">MEEETLLHRAVVGLGFDKAPYARSPVAGRTGTRR</sequence>
<evidence type="ECO:0000313" key="1">
    <source>
        <dbReference type="EMBL" id="GAT67084.1"/>
    </source>
</evidence>
<protein>
    <submittedName>
        <fullName evidence="1">Uncharacterized protein</fullName>
    </submittedName>
</protein>
<comment type="caution">
    <text evidence="1">The sequence shown here is derived from an EMBL/GenBank/DDBJ whole genome shotgun (WGS) entry which is preliminary data.</text>
</comment>
<dbReference type="STRING" id="161355.PS9374_02737"/>
<gene>
    <name evidence="1" type="ORF">PS9374_02737</name>
</gene>
<reference evidence="1 2" key="1">
    <citation type="journal article" date="2016" name="Genome Announc.">
        <title>Draft Genome Sequence of Planomonospora sphaerica JCM9374, a Rare Actinomycete.</title>
        <authorList>
            <person name="Dohra H."/>
            <person name="Suzuki T."/>
            <person name="Inoue Y."/>
            <person name="Kodani S."/>
        </authorList>
    </citation>
    <scope>NUCLEOTIDE SEQUENCE [LARGE SCALE GENOMIC DNA]</scope>
    <source>
        <strain evidence="1 2">JCM 9374</strain>
    </source>
</reference>
<evidence type="ECO:0000313" key="2">
    <source>
        <dbReference type="Proteomes" id="UP000077701"/>
    </source>
</evidence>
<keyword evidence="2" id="KW-1185">Reference proteome</keyword>
<accession>A0A161LHD6</accession>
<organism evidence="1 2">
    <name type="scientific">Planomonospora sphaerica</name>
    <dbReference type="NCBI Taxonomy" id="161355"/>
    <lineage>
        <taxon>Bacteria</taxon>
        <taxon>Bacillati</taxon>
        <taxon>Actinomycetota</taxon>
        <taxon>Actinomycetes</taxon>
        <taxon>Streptosporangiales</taxon>
        <taxon>Streptosporangiaceae</taxon>
        <taxon>Planomonospora</taxon>
    </lineage>
</organism>
<proteinExistence type="predicted"/>
<name>A0A161LHD6_9ACTN</name>
<dbReference type="Proteomes" id="UP000077701">
    <property type="component" value="Unassembled WGS sequence"/>
</dbReference>